<sequence length="366" mass="38695">MPNPIIAKARHFGATLVVAAAFAALGSTAAQPVDPALQLELPTDLFATGLYSEPETLTVDPAHLAFSPQYPLWTDGAIKRRWISLPPGATIDAAGSAGWIFPDGTRFWKEFSFDGRPVETRFMEHQGAGRWTFAAYEWSKDGSTATLAPERGRAGAWPLSDGQSHTIPARTDCRVCHGSGPSPVLGFTALQLSVDRDPAAPHAEVLPDDAVDLAALIERGLITGLSDDPAPRIAATSNVERAALGYLHANCGHCHTDSGALADLGLDLAYEPHEATASARVTTVGTPLHKAPAGLPEGVVLRVAPGDPDASAVLLRMGSRNRMLQMPPLGTAIVDDEAVALLRAWVEAQDNPRADKHARIIEGASK</sequence>
<dbReference type="GO" id="GO:0046872">
    <property type="term" value="F:metal ion binding"/>
    <property type="evidence" value="ECO:0007669"/>
    <property type="project" value="UniProtKB-KW"/>
</dbReference>
<dbReference type="GO" id="GO:0009055">
    <property type="term" value="F:electron transfer activity"/>
    <property type="evidence" value="ECO:0007669"/>
    <property type="project" value="InterPro"/>
</dbReference>
<organism evidence="6">
    <name type="scientific">Fulvimarina pelagi</name>
    <dbReference type="NCBI Taxonomy" id="217511"/>
    <lineage>
        <taxon>Bacteria</taxon>
        <taxon>Pseudomonadati</taxon>
        <taxon>Pseudomonadota</taxon>
        <taxon>Alphaproteobacteria</taxon>
        <taxon>Hyphomicrobiales</taxon>
        <taxon>Aurantimonadaceae</taxon>
        <taxon>Fulvimarina</taxon>
    </lineage>
</organism>
<evidence type="ECO:0000256" key="2">
    <source>
        <dbReference type="ARBA" id="ARBA00023004"/>
    </source>
</evidence>
<proteinExistence type="predicted"/>
<evidence type="ECO:0000256" key="4">
    <source>
        <dbReference type="SAM" id="SignalP"/>
    </source>
</evidence>
<reference evidence="6" key="1">
    <citation type="journal article" date="2015" name="Proc. Natl. Acad. Sci. U.S.A.">
        <title>Bacterial clade with the ribosomal RNA operon on a small plasmid rather than the chromosome.</title>
        <authorList>
            <person name="Anda M."/>
            <person name="Ohtsubo Y."/>
            <person name="Okubo T."/>
            <person name="Sugawara M."/>
            <person name="Nagata Y."/>
            <person name="Tsuda M."/>
            <person name="Minamisawa K."/>
            <person name="Mitsui H."/>
        </authorList>
    </citation>
    <scope>NUCLEOTIDE SEQUENCE</scope>
    <source>
        <strain evidence="6">DSM 15513</strain>
    </source>
</reference>
<feature type="domain" description="Cytochrome c" evidence="5">
    <location>
        <begin position="237"/>
        <end position="350"/>
    </location>
</feature>
<feature type="chain" id="PRO_5006058246" description="Cytochrome c domain-containing protein" evidence="4">
    <location>
        <begin position="30"/>
        <end position="366"/>
    </location>
</feature>
<evidence type="ECO:0000259" key="5">
    <source>
        <dbReference type="PROSITE" id="PS51007"/>
    </source>
</evidence>
<dbReference type="EMBL" id="LC066397">
    <property type="protein sequence ID" value="BAT31048.1"/>
    <property type="molecule type" value="Genomic_DNA"/>
</dbReference>
<accession>A0A0P0Z9K4</accession>
<feature type="signal peptide" evidence="4">
    <location>
        <begin position="1"/>
        <end position="29"/>
    </location>
</feature>
<evidence type="ECO:0000256" key="1">
    <source>
        <dbReference type="ARBA" id="ARBA00022723"/>
    </source>
</evidence>
<dbReference type="OrthoDB" id="338827at2"/>
<keyword evidence="4" id="KW-0732">Signal</keyword>
<keyword evidence="2 3" id="KW-0408">Iron</keyword>
<keyword evidence="3" id="KW-0349">Heme</keyword>
<dbReference type="GO" id="GO:0020037">
    <property type="term" value="F:heme binding"/>
    <property type="evidence" value="ECO:0007669"/>
    <property type="project" value="InterPro"/>
</dbReference>
<dbReference type="InterPro" id="IPR009056">
    <property type="entry name" value="Cyt_c-like_dom"/>
</dbReference>
<dbReference type="RefSeq" id="WP_007065579.1">
    <property type="nucleotide sequence ID" value="NZ_BBWO01000017.1"/>
</dbReference>
<protein>
    <recommendedName>
        <fullName evidence="5">Cytochrome c domain-containing protein</fullName>
    </recommendedName>
</protein>
<evidence type="ECO:0000313" key="6">
    <source>
        <dbReference type="EMBL" id="BAT31048.1"/>
    </source>
</evidence>
<dbReference type="PROSITE" id="PS51007">
    <property type="entry name" value="CYTC"/>
    <property type="match status" value="1"/>
</dbReference>
<name>A0A0P0Z9K4_9HYPH</name>
<keyword evidence="1 3" id="KW-0479">Metal-binding</keyword>
<dbReference type="AlphaFoldDB" id="A0A0P0Z9K4"/>
<evidence type="ECO:0000256" key="3">
    <source>
        <dbReference type="PROSITE-ProRule" id="PRU00433"/>
    </source>
</evidence>